<dbReference type="Proteomes" id="UP000534870">
    <property type="component" value="Unassembled WGS sequence"/>
</dbReference>
<comment type="caution">
    <text evidence="1">The sequence shown here is derived from an EMBL/GenBank/DDBJ whole genome shotgun (WGS) entry which is preliminary data.</text>
</comment>
<dbReference type="EMBL" id="JABXXP010000472">
    <property type="protein sequence ID" value="NVN12494.1"/>
    <property type="molecule type" value="Genomic_DNA"/>
</dbReference>
<organism evidence="1 2">
    <name type="scientific">Nguyenibacter vanlangensis</name>
    <dbReference type="NCBI Taxonomy" id="1216886"/>
    <lineage>
        <taxon>Bacteria</taxon>
        <taxon>Pseudomonadati</taxon>
        <taxon>Pseudomonadota</taxon>
        <taxon>Alphaproteobacteria</taxon>
        <taxon>Acetobacterales</taxon>
        <taxon>Acetobacteraceae</taxon>
        <taxon>Nguyenibacter</taxon>
    </lineage>
</organism>
<accession>A0A7Y7IY37</accession>
<sequence>MPNIVTSFRPGRVVAPILGYVLGGAVAAIVAATPGAAPAQDDGGPTTANTQLQKILAVLQTNPNAASQDCLGALQDLHKTQDTLAAEESRNKDQDVEVARDVLESDFETAGQSCAPDAAAICDKADSAAPPKLVQACRMLHGGRAGRN</sequence>
<proteinExistence type="predicted"/>
<evidence type="ECO:0000313" key="1">
    <source>
        <dbReference type="EMBL" id="NVN12494.1"/>
    </source>
</evidence>
<protein>
    <submittedName>
        <fullName evidence="1">Uncharacterized protein</fullName>
    </submittedName>
</protein>
<reference evidence="1 2" key="1">
    <citation type="submission" date="2020-06" db="EMBL/GenBank/DDBJ databases">
        <title>Description of novel acetic acid bacteria.</title>
        <authorList>
            <person name="Sombolestani A."/>
        </authorList>
    </citation>
    <scope>NUCLEOTIDE SEQUENCE [LARGE SCALE GENOMIC DNA]</scope>
    <source>
        <strain evidence="1 2">LMG 31431</strain>
    </source>
</reference>
<evidence type="ECO:0000313" key="2">
    <source>
        <dbReference type="Proteomes" id="UP000534870"/>
    </source>
</evidence>
<gene>
    <name evidence="1" type="ORF">HUK84_15415</name>
</gene>
<name>A0A7Y7IY37_9PROT</name>
<dbReference type="AlphaFoldDB" id="A0A7Y7IY37"/>